<feature type="compositionally biased region" description="Acidic residues" evidence="1">
    <location>
        <begin position="591"/>
        <end position="601"/>
    </location>
</feature>
<feature type="region of interest" description="Disordered" evidence="1">
    <location>
        <begin position="574"/>
        <end position="601"/>
    </location>
</feature>
<evidence type="ECO:0000313" key="2">
    <source>
        <dbReference type="EMBL" id="PVV03028.1"/>
    </source>
</evidence>
<dbReference type="AlphaFoldDB" id="A0A2T9ZEJ9"/>
<proteinExistence type="predicted"/>
<comment type="caution">
    <text evidence="2">The sequence shown here is derived from an EMBL/GenBank/DDBJ whole genome shotgun (WGS) entry which is preliminary data.</text>
</comment>
<evidence type="ECO:0000256" key="1">
    <source>
        <dbReference type="SAM" id="MobiDB-lite"/>
    </source>
</evidence>
<dbReference type="InterPro" id="IPR032675">
    <property type="entry name" value="LRR_dom_sf"/>
</dbReference>
<keyword evidence="3" id="KW-1185">Reference proteome</keyword>
<evidence type="ECO:0008006" key="4">
    <source>
        <dbReference type="Google" id="ProtNLM"/>
    </source>
</evidence>
<dbReference type="Gene3D" id="3.80.10.10">
    <property type="entry name" value="Ribonuclease Inhibitor"/>
    <property type="match status" value="1"/>
</dbReference>
<accession>A0A2T9ZEJ9</accession>
<sequence>MTITNASKLVEFLQSNDRARKNIFGRLDLKSILEVQLTCKDLEKYCIEEFWYYVEADHYYMKNFSSLLKKNANLVTKLLIHGSVEKVEEVIKNLDKLEKIKEIKIKDINSAEMFNDICQKLELIEDCQLEALDLEYVANIFNMSNSTNEEEIKKAEQEIKIEKQKFSLSGFSKFDSLKTLNIVYCGIQVDEIKRMFDNMSSCCIEKLCIIPEEPLTSELVSVISSNCSEDLVSLELGHIPDSSIQSYEQLLKSCKKLHKLYINGIFSDNEVNLFESISPKDIKLLKTLQIGRSNHSNQFNKFLDQDWNHVDTLVLNECIVTHETASIIASKFSHVKNLELLNTQARSKDYIHIVSSLSKSLLTLQVAAIQRKATELWPSTLAFENLYEVTFAACQPTVEMFSSVFSKNNKLSRFILDDVYIPDSPSIFKKIIDFKLKNDLETKNLYLLSTLNIRCTDPEFYKGLLRALNSNIISFSVINCEVEEEEFEGFASEFPAIQLYYSSDIPPHLDYLGDEDDFDFEGDDSFGFRDGPGSGMGYDYMGMPGLSLGYPEEGMGEYQSYISTFDKYMPNEQMFLQNGRNKKDDHHDSEDNGQDSVDDVD</sequence>
<feature type="compositionally biased region" description="Basic and acidic residues" evidence="1">
    <location>
        <begin position="581"/>
        <end position="590"/>
    </location>
</feature>
<dbReference type="EMBL" id="MBFS01000287">
    <property type="protein sequence ID" value="PVV03028.1"/>
    <property type="molecule type" value="Genomic_DNA"/>
</dbReference>
<name>A0A2T9ZEJ9_9FUNG</name>
<gene>
    <name evidence="2" type="ORF">BB560_002502</name>
</gene>
<evidence type="ECO:0000313" key="3">
    <source>
        <dbReference type="Proteomes" id="UP000245609"/>
    </source>
</evidence>
<organism evidence="2 3">
    <name type="scientific">Smittium megazygosporum</name>
    <dbReference type="NCBI Taxonomy" id="133381"/>
    <lineage>
        <taxon>Eukaryota</taxon>
        <taxon>Fungi</taxon>
        <taxon>Fungi incertae sedis</taxon>
        <taxon>Zoopagomycota</taxon>
        <taxon>Kickxellomycotina</taxon>
        <taxon>Harpellomycetes</taxon>
        <taxon>Harpellales</taxon>
        <taxon>Legeriomycetaceae</taxon>
        <taxon>Smittium</taxon>
    </lineage>
</organism>
<protein>
    <recommendedName>
        <fullName evidence="4">F-box domain-containing protein</fullName>
    </recommendedName>
</protein>
<dbReference type="SUPFAM" id="SSF52047">
    <property type="entry name" value="RNI-like"/>
    <property type="match status" value="1"/>
</dbReference>
<reference evidence="2 3" key="1">
    <citation type="journal article" date="2018" name="MBio">
        <title>Comparative Genomics Reveals the Core Gene Toolbox for the Fungus-Insect Symbiosis.</title>
        <authorList>
            <person name="Wang Y."/>
            <person name="Stata M."/>
            <person name="Wang W."/>
            <person name="Stajich J.E."/>
            <person name="White M.M."/>
            <person name="Moncalvo J.M."/>
        </authorList>
    </citation>
    <scope>NUCLEOTIDE SEQUENCE [LARGE SCALE GENOMIC DNA]</scope>
    <source>
        <strain evidence="2 3">SC-DP-2</strain>
    </source>
</reference>
<dbReference type="Proteomes" id="UP000245609">
    <property type="component" value="Unassembled WGS sequence"/>
</dbReference>